<feature type="transmembrane region" description="Helical" evidence="1">
    <location>
        <begin position="54"/>
        <end position="78"/>
    </location>
</feature>
<evidence type="ECO:0000313" key="2">
    <source>
        <dbReference type="EMBL" id="ERN40552.1"/>
    </source>
</evidence>
<dbReference type="RefSeq" id="WP_022608698.1">
    <property type="nucleotide sequence ID" value="NZ_ASSJ01000076.1"/>
</dbReference>
<dbReference type="PANTHER" id="PTHR37309">
    <property type="entry name" value="SLR0284 PROTEIN"/>
    <property type="match status" value="1"/>
</dbReference>
<evidence type="ECO:0000313" key="3">
    <source>
        <dbReference type="Proteomes" id="UP000016960"/>
    </source>
</evidence>
<dbReference type="PANTHER" id="PTHR37309:SF1">
    <property type="entry name" value="SLR0284 PROTEIN"/>
    <property type="match status" value="1"/>
</dbReference>
<keyword evidence="3" id="KW-1185">Reference proteome</keyword>
<keyword evidence="1" id="KW-0812">Transmembrane</keyword>
<feature type="transmembrane region" description="Helical" evidence="1">
    <location>
        <begin position="29"/>
        <end position="47"/>
    </location>
</feature>
<dbReference type="InterPro" id="IPR007165">
    <property type="entry name" value="Phage_holin_4_2"/>
</dbReference>
<comment type="caution">
    <text evidence="2">The sequence shown here is derived from an EMBL/GenBank/DDBJ whole genome shotgun (WGS) entry which is preliminary data.</text>
</comment>
<keyword evidence="1" id="KW-0472">Membrane</keyword>
<dbReference type="STRING" id="582515.KR51_00031000"/>
<evidence type="ECO:0000256" key="1">
    <source>
        <dbReference type="SAM" id="Phobius"/>
    </source>
</evidence>
<proteinExistence type="predicted"/>
<dbReference type="FunCoup" id="U5DH18">
    <property type="interactions" value="6"/>
</dbReference>
<dbReference type="Proteomes" id="UP000016960">
    <property type="component" value="Unassembled WGS sequence"/>
</dbReference>
<protein>
    <submittedName>
        <fullName evidence="2">Putative membrane protein</fullName>
    </submittedName>
</protein>
<dbReference type="Pfam" id="PF04020">
    <property type="entry name" value="Phage_holin_4_2"/>
    <property type="match status" value="1"/>
</dbReference>
<dbReference type="InParanoid" id="U5DH18"/>
<gene>
    <name evidence="2" type="ORF">KR51_00031000</name>
</gene>
<accession>U5DH18</accession>
<dbReference type="eggNOG" id="COG1950">
    <property type="taxonomic scope" value="Bacteria"/>
</dbReference>
<keyword evidence="1" id="KW-1133">Transmembrane helix</keyword>
<name>U5DH18_9CHRO</name>
<sequence length="114" mass="11778">MGQFILTWIVSAGALFLTARLVPGLEISGGASALIGAGVMGLTNAIVKPILIIFTLPLTIVTLGLFLLVVNAIAFALVGYLTPGFEVNGFFPALFGSLVLAFVSSLLGNLIKDN</sequence>
<feature type="transmembrane region" description="Helical" evidence="1">
    <location>
        <begin position="90"/>
        <end position="111"/>
    </location>
</feature>
<dbReference type="OrthoDB" id="7205479at2"/>
<dbReference type="EMBL" id="ASSJ01000076">
    <property type="protein sequence ID" value="ERN40552.1"/>
    <property type="molecule type" value="Genomic_DNA"/>
</dbReference>
<dbReference type="AlphaFoldDB" id="U5DH18"/>
<reference evidence="2 3" key="1">
    <citation type="submission" date="2013-05" db="EMBL/GenBank/DDBJ databases">
        <title>Draft genome sequence of Rubidibacter lacunae KORDI 51-2.</title>
        <authorList>
            <person name="Choi D.H."/>
            <person name="Noh J.H."/>
            <person name="Kwon K.-K."/>
            <person name="Lee J.-H."/>
            <person name="Ryu J.-Y."/>
        </authorList>
    </citation>
    <scope>NUCLEOTIDE SEQUENCE [LARGE SCALE GENOMIC DNA]</scope>
    <source>
        <strain evidence="2 3">KORDI 51-2</strain>
    </source>
</reference>
<organism evidence="2 3">
    <name type="scientific">Rubidibacter lacunae KORDI 51-2</name>
    <dbReference type="NCBI Taxonomy" id="582515"/>
    <lineage>
        <taxon>Bacteria</taxon>
        <taxon>Bacillati</taxon>
        <taxon>Cyanobacteriota</taxon>
        <taxon>Cyanophyceae</taxon>
        <taxon>Oscillatoriophycideae</taxon>
        <taxon>Chroococcales</taxon>
        <taxon>Aphanothecaceae</taxon>
        <taxon>Rubidibacter</taxon>
    </lineage>
</organism>